<protein>
    <submittedName>
        <fullName evidence="5">Uncharacterized protein</fullName>
    </submittedName>
</protein>
<dbReference type="Pfam" id="PF13181">
    <property type="entry name" value="TPR_8"/>
    <property type="match status" value="1"/>
</dbReference>
<dbReference type="RefSeq" id="WP_112305569.1">
    <property type="nucleotide sequence ID" value="NZ_QMDV01000002.1"/>
</dbReference>
<reference evidence="5 6" key="2">
    <citation type="submission" date="2018-07" db="EMBL/GenBank/DDBJ databases">
        <title>Pontibacter sp. 2b14 genomic sequence and assembly.</title>
        <authorList>
            <person name="Du Z.-J."/>
        </authorList>
    </citation>
    <scope>NUCLEOTIDE SEQUENCE [LARGE SCALE GENOMIC DNA]</scope>
    <source>
        <strain evidence="5 6">2b14</strain>
    </source>
</reference>
<keyword evidence="4" id="KW-0732">Signal</keyword>
<dbReference type="GO" id="GO:0008017">
    <property type="term" value="F:microtubule binding"/>
    <property type="evidence" value="ECO:0007669"/>
    <property type="project" value="TreeGrafter"/>
</dbReference>
<feature type="chain" id="PRO_5016652996" evidence="4">
    <location>
        <begin position="25"/>
        <end position="262"/>
    </location>
</feature>
<keyword evidence="6" id="KW-1185">Reference proteome</keyword>
<evidence type="ECO:0000256" key="4">
    <source>
        <dbReference type="SAM" id="SignalP"/>
    </source>
</evidence>
<dbReference type="InterPro" id="IPR011990">
    <property type="entry name" value="TPR-like_helical_dom_sf"/>
</dbReference>
<evidence type="ECO:0000313" key="5">
    <source>
        <dbReference type="EMBL" id="RAU83420.1"/>
    </source>
</evidence>
<dbReference type="PANTHER" id="PTHR16056">
    <property type="entry name" value="REGULATOR OF MICROTUBULE DYNAMICS PROTEIN"/>
    <property type="match status" value="1"/>
</dbReference>
<evidence type="ECO:0000313" key="6">
    <source>
        <dbReference type="Proteomes" id="UP000251692"/>
    </source>
</evidence>
<dbReference type="EMBL" id="QMDV01000002">
    <property type="protein sequence ID" value="RAU83420.1"/>
    <property type="molecule type" value="Genomic_DNA"/>
</dbReference>
<evidence type="ECO:0000256" key="1">
    <source>
        <dbReference type="ARBA" id="ARBA00004245"/>
    </source>
</evidence>
<evidence type="ECO:0000256" key="2">
    <source>
        <dbReference type="ARBA" id="ARBA00022490"/>
    </source>
</evidence>
<accession>A0A364RGF1</accession>
<dbReference type="SUPFAM" id="SSF48452">
    <property type="entry name" value="TPR-like"/>
    <property type="match status" value="1"/>
</dbReference>
<sequence length="262" mass="29360">MKRLFSALLIIGLLFSGDFSSCLAAGNASGNERLMQRAEALLSSYKDSEALMLYEQVLDSAADNYEALCKASFLHCRIGERYLDETTKGKHFSKAKAYALRAYGINPLDAESNYVMAMAMGCEAMVAGPKKRLTAIYQMRSYLDIALAGNEQHAGAWYMLGRWYFKVANLNVAEQTAAKFFFGGVNEKATNQDAVAALEKAISYEPSNIRYYYDLACVYDEMKDKSACISTLEKALTVELETKEELELSRRCKIMLEQRMKS</sequence>
<proteinExistence type="predicted"/>
<evidence type="ECO:0000256" key="3">
    <source>
        <dbReference type="ARBA" id="ARBA00023212"/>
    </source>
</evidence>
<dbReference type="Gene3D" id="1.25.40.10">
    <property type="entry name" value="Tetratricopeptide repeat domain"/>
    <property type="match status" value="2"/>
</dbReference>
<dbReference type="PANTHER" id="PTHR16056:SF16">
    <property type="entry name" value="REGULATOR OF MICROTUBULE DYNAMICS PROTEIN 1"/>
    <property type="match status" value="1"/>
</dbReference>
<comment type="caution">
    <text evidence="5">The sequence shown here is derived from an EMBL/GenBank/DDBJ whole genome shotgun (WGS) entry which is preliminary data.</text>
</comment>
<dbReference type="GO" id="GO:0097431">
    <property type="term" value="C:mitotic spindle pole"/>
    <property type="evidence" value="ECO:0007669"/>
    <property type="project" value="TreeGrafter"/>
</dbReference>
<organism evidence="5 6">
    <name type="scientific">Pontibacter arcticus</name>
    <dbReference type="NCBI Taxonomy" id="2080288"/>
    <lineage>
        <taxon>Bacteria</taxon>
        <taxon>Pseudomonadati</taxon>
        <taxon>Bacteroidota</taxon>
        <taxon>Cytophagia</taxon>
        <taxon>Cytophagales</taxon>
        <taxon>Hymenobacteraceae</taxon>
        <taxon>Pontibacter</taxon>
    </lineage>
</organism>
<dbReference type="Proteomes" id="UP000251692">
    <property type="component" value="Unassembled WGS sequence"/>
</dbReference>
<dbReference type="GO" id="GO:0005876">
    <property type="term" value="C:spindle microtubule"/>
    <property type="evidence" value="ECO:0007669"/>
    <property type="project" value="TreeGrafter"/>
</dbReference>
<feature type="signal peptide" evidence="4">
    <location>
        <begin position="1"/>
        <end position="24"/>
    </location>
</feature>
<name>A0A364RGF1_9BACT</name>
<comment type="subcellular location">
    <subcellularLocation>
        <location evidence="1">Cytoplasm</location>
        <location evidence="1">Cytoskeleton</location>
    </subcellularLocation>
</comment>
<gene>
    <name evidence="5" type="ORF">DP923_09480</name>
</gene>
<dbReference type="OrthoDB" id="9813878at2"/>
<dbReference type="GO" id="GO:0005737">
    <property type="term" value="C:cytoplasm"/>
    <property type="evidence" value="ECO:0007669"/>
    <property type="project" value="TreeGrafter"/>
</dbReference>
<keyword evidence="3" id="KW-0206">Cytoskeleton</keyword>
<keyword evidence="2" id="KW-0963">Cytoplasm</keyword>
<dbReference type="InterPro" id="IPR019734">
    <property type="entry name" value="TPR_rpt"/>
</dbReference>
<reference evidence="5 6" key="1">
    <citation type="submission" date="2018-06" db="EMBL/GenBank/DDBJ databases">
        <authorList>
            <person name="Liu Z.-W."/>
        </authorList>
    </citation>
    <scope>NUCLEOTIDE SEQUENCE [LARGE SCALE GENOMIC DNA]</scope>
    <source>
        <strain evidence="5 6">2b14</strain>
    </source>
</reference>
<dbReference type="AlphaFoldDB" id="A0A364RGF1"/>